<dbReference type="Pfam" id="PF09860">
    <property type="entry name" value="DUF2087"/>
    <property type="match status" value="1"/>
</dbReference>
<dbReference type="InterPro" id="IPR000792">
    <property type="entry name" value="Tscrpt_reg_LuxR_C"/>
</dbReference>
<feature type="domain" description="HTH luxR-type" evidence="1">
    <location>
        <begin position="71"/>
        <end position="136"/>
    </location>
</feature>
<dbReference type="RefSeq" id="WP_066867644.1">
    <property type="nucleotide sequence ID" value="NZ_CABKVV010000014.1"/>
</dbReference>
<evidence type="ECO:0000313" key="2">
    <source>
        <dbReference type="EMBL" id="MCQ4839232.1"/>
    </source>
</evidence>
<organism evidence="2 3">
    <name type="scientific">Neglectibacter timonensis</name>
    <dbReference type="NCBI Taxonomy" id="1776382"/>
    <lineage>
        <taxon>Bacteria</taxon>
        <taxon>Bacillati</taxon>
        <taxon>Bacillota</taxon>
        <taxon>Clostridia</taxon>
        <taxon>Eubacteriales</taxon>
        <taxon>Oscillospiraceae</taxon>
        <taxon>Neglectibacter</taxon>
    </lineage>
</organism>
<dbReference type="InterPro" id="IPR018656">
    <property type="entry name" value="DUF2087"/>
</dbReference>
<reference evidence="2 3" key="1">
    <citation type="submission" date="2022-06" db="EMBL/GenBank/DDBJ databases">
        <title>Isolation of gut microbiota from human fecal samples.</title>
        <authorList>
            <person name="Pamer E.G."/>
            <person name="Barat B."/>
            <person name="Waligurski E."/>
            <person name="Medina S."/>
            <person name="Paddock L."/>
            <person name="Mostad J."/>
        </authorList>
    </citation>
    <scope>NUCLEOTIDE SEQUENCE [LARGE SCALE GENOMIC DNA]</scope>
    <source>
        <strain evidence="2 3">DFI.9.73</strain>
    </source>
</reference>
<dbReference type="GeneID" id="90534025"/>
<accession>A0ABT1RX26</accession>
<evidence type="ECO:0000313" key="3">
    <source>
        <dbReference type="Proteomes" id="UP001524473"/>
    </source>
</evidence>
<dbReference type="SUPFAM" id="SSF46894">
    <property type="entry name" value="C-terminal effector domain of the bipartite response regulators"/>
    <property type="match status" value="1"/>
</dbReference>
<protein>
    <submittedName>
        <fullName evidence="2">DUF2087 domain-containing protein</fullName>
    </submittedName>
</protein>
<dbReference type="Gene3D" id="1.10.10.10">
    <property type="entry name" value="Winged helix-like DNA-binding domain superfamily/Winged helix DNA-binding domain"/>
    <property type="match status" value="1"/>
</dbReference>
<evidence type="ECO:0000259" key="1">
    <source>
        <dbReference type="PROSITE" id="PS50043"/>
    </source>
</evidence>
<name>A0ABT1RX26_9FIRM</name>
<proteinExistence type="predicted"/>
<dbReference type="EMBL" id="JANFZH010000007">
    <property type="protein sequence ID" value="MCQ4839232.1"/>
    <property type="molecule type" value="Genomic_DNA"/>
</dbReference>
<dbReference type="SMART" id="SM00421">
    <property type="entry name" value="HTH_LUXR"/>
    <property type="match status" value="1"/>
</dbReference>
<comment type="caution">
    <text evidence="2">The sequence shown here is derived from an EMBL/GenBank/DDBJ whole genome shotgun (WGS) entry which is preliminary data.</text>
</comment>
<keyword evidence="3" id="KW-1185">Reference proteome</keyword>
<sequence>MKFLEEQDIACLKAGYSFDGEKEAFVCPVCGESFDAEEIFCVEGRYLTARRAAARHCENRHGGPLAALLESGSKYLAFTENQRELLELFASGLSDAAVAKRLGVTASTVRHQRFTFREKCKTARMTLAVLELVMELAEQNRESADEALIPVHGGAKMLDERYEITEAEEKKILSGVFSSLEPLKLKVFSAKEKKKVVILKRIAQEFEPGRRYTEGEVNALLKEIYFDFATLRRYLVEYGWISREKDCSAYWLN</sequence>
<dbReference type="InterPro" id="IPR036388">
    <property type="entry name" value="WH-like_DNA-bd_sf"/>
</dbReference>
<dbReference type="PROSITE" id="PS50043">
    <property type="entry name" value="HTH_LUXR_2"/>
    <property type="match status" value="1"/>
</dbReference>
<gene>
    <name evidence="2" type="ORF">NE695_04805</name>
</gene>
<dbReference type="Proteomes" id="UP001524473">
    <property type="component" value="Unassembled WGS sequence"/>
</dbReference>
<dbReference type="InterPro" id="IPR016032">
    <property type="entry name" value="Sig_transdc_resp-reg_C-effctor"/>
</dbReference>